<dbReference type="Proteomes" id="UP000316123">
    <property type="component" value="Unassembled WGS sequence"/>
</dbReference>
<dbReference type="GO" id="GO:0050709">
    <property type="term" value="P:negative regulation of protein secretion"/>
    <property type="evidence" value="ECO:0007669"/>
    <property type="project" value="InterPro"/>
</dbReference>
<feature type="region of interest" description="Disordered" evidence="1">
    <location>
        <begin position="1"/>
        <end position="48"/>
    </location>
</feature>
<feature type="domain" description="Hypersensitivity response secretion-like HrpJ" evidence="2">
    <location>
        <begin position="64"/>
        <end position="221"/>
    </location>
</feature>
<accession>A0A9X9BWV8</accession>
<dbReference type="SUPFAM" id="SSF140591">
    <property type="entry name" value="Type III secretion system domain"/>
    <property type="match status" value="1"/>
</dbReference>
<organism evidence="3 4">
    <name type="scientific">Pseudomonas marginalis</name>
    <name type="common">Pseudomonas panacis</name>
    <dbReference type="NCBI Taxonomy" id="298"/>
    <lineage>
        <taxon>Bacteria</taxon>
        <taxon>Pseudomonadati</taxon>
        <taxon>Pseudomonadota</taxon>
        <taxon>Gammaproteobacteria</taxon>
        <taxon>Pseudomonadales</taxon>
        <taxon>Pseudomonadaceae</taxon>
        <taxon>Pseudomonas</taxon>
    </lineage>
</organism>
<feature type="compositionally biased region" description="Basic and acidic residues" evidence="1">
    <location>
        <begin position="21"/>
        <end position="38"/>
    </location>
</feature>
<sequence>MGRRCHTGKHSSCTGVSMEQVSRKTTDPRNDVRTHPSEGEAVVSHASAQVHTSAKGIDELAHLFGQEVELNSRALSERKMAVRVLPAEQLAQLYDQLGHPAKKTLAFLSLLFRQQLQDRPTVEKLLKLADGDPARAFVVLKHVVAKADSEGRPSDTTLLARDAIANLEARFKGEIQAGLNIALALQSAGVDPQERQALRVLYYASVVTRQSLPTMMQALLGVYGGEQFHVGLKVMRKALADDIAAAVSSMPTPLLRTLLMGLRDCGQLSSVLGGCHTLIQRLSIEHNAVSLLQRLLGYAGTGIAVDELLRLGDELGGGPLDRQLMSLNALYPLFQQFPLALWSEKRIRLETLQILLTVIDELDRALRGPTRYAGEPRLMT</sequence>
<dbReference type="InterPro" id="IPR010812">
    <property type="entry name" value="HrpJ-like"/>
</dbReference>
<dbReference type="GO" id="GO:0019867">
    <property type="term" value="C:outer membrane"/>
    <property type="evidence" value="ECO:0007669"/>
    <property type="project" value="InterPro"/>
</dbReference>
<protein>
    <submittedName>
        <fullName evidence="3">YopN family type III secretion system gatekeeper subunit</fullName>
    </submittedName>
</protein>
<evidence type="ECO:0000256" key="1">
    <source>
        <dbReference type="SAM" id="MobiDB-lite"/>
    </source>
</evidence>
<reference evidence="3 4" key="1">
    <citation type="submission" date="2019-06" db="EMBL/GenBank/DDBJ databases">
        <title>Pseudomonas bimorpha sp. nov. isolated from bovine raw milk and skim milk concentrate.</title>
        <authorList>
            <person name="Hofmann K."/>
            <person name="Huptas C."/>
            <person name="Doll E."/>
            <person name="Scherer S."/>
            <person name="Wenning M."/>
        </authorList>
    </citation>
    <scope>NUCLEOTIDE SEQUENCE [LARGE SCALE GENOMIC DNA]</scope>
    <source>
        <strain evidence="3 4">DSM 13124</strain>
    </source>
</reference>
<name>A0A9X9BWV8_PSEMA</name>
<dbReference type="GO" id="GO:0009986">
    <property type="term" value="C:cell surface"/>
    <property type="evidence" value="ECO:0007669"/>
    <property type="project" value="InterPro"/>
</dbReference>
<proteinExistence type="predicted"/>
<dbReference type="NCBIfam" id="TIGR02568">
    <property type="entry name" value="LcrE"/>
    <property type="match status" value="1"/>
</dbReference>
<dbReference type="AlphaFoldDB" id="A0A9X9BWV8"/>
<dbReference type="GO" id="GO:0030254">
    <property type="term" value="P:protein secretion by the type III secretion system"/>
    <property type="evidence" value="ECO:0007669"/>
    <property type="project" value="InterPro"/>
</dbReference>
<dbReference type="Pfam" id="PF07201">
    <property type="entry name" value="HrpJ"/>
    <property type="match status" value="1"/>
</dbReference>
<dbReference type="Gene3D" id="1.10.150.630">
    <property type="match status" value="1"/>
</dbReference>
<feature type="compositionally biased region" description="Polar residues" evidence="1">
    <location>
        <begin position="10"/>
        <end position="20"/>
    </location>
</feature>
<dbReference type="InterPro" id="IPR013401">
    <property type="entry name" value="T3SS_LcrE"/>
</dbReference>
<comment type="caution">
    <text evidence="3">The sequence shown here is derived from an EMBL/GenBank/DDBJ whole genome shotgun (WGS) entry which is preliminary data.</text>
</comment>
<evidence type="ECO:0000313" key="3">
    <source>
        <dbReference type="EMBL" id="TWR63023.1"/>
    </source>
</evidence>
<gene>
    <name evidence="3" type="ORF">FIV41_02580</name>
</gene>
<dbReference type="EMBL" id="VFEQ01000001">
    <property type="protein sequence ID" value="TWR63023.1"/>
    <property type="molecule type" value="Genomic_DNA"/>
</dbReference>
<dbReference type="OrthoDB" id="5863785at2"/>
<evidence type="ECO:0000313" key="4">
    <source>
        <dbReference type="Proteomes" id="UP000316123"/>
    </source>
</evidence>
<evidence type="ECO:0000259" key="2">
    <source>
        <dbReference type="Pfam" id="PF07201"/>
    </source>
</evidence>